<evidence type="ECO:0000313" key="2">
    <source>
        <dbReference type="Proteomes" id="UP000002499"/>
    </source>
</evidence>
<dbReference type="eggNOG" id="KOG1290">
    <property type="taxonomic scope" value="Eukaryota"/>
</dbReference>
<dbReference type="EMBL" id="GL698498">
    <property type="protein sequence ID" value="EFY89586.1"/>
    <property type="molecule type" value="Genomic_DNA"/>
</dbReference>
<keyword evidence="1" id="KW-0418">Kinase</keyword>
<dbReference type="OrthoDB" id="5979581at2759"/>
<reference evidence="1 2" key="1">
    <citation type="journal article" date="2011" name="PLoS Genet.">
        <title>Genome sequencing and comparative transcriptomics of the model entomopathogenic fungi Metarhizium anisopliae and M. acridum.</title>
        <authorList>
            <person name="Gao Q."/>
            <person name="Jin K."/>
            <person name="Ying S.H."/>
            <person name="Zhang Y."/>
            <person name="Xiao G."/>
            <person name="Shang Y."/>
            <person name="Duan Z."/>
            <person name="Hu X."/>
            <person name="Xie X.Q."/>
            <person name="Zhou G."/>
            <person name="Peng G."/>
            <person name="Luo Z."/>
            <person name="Huang W."/>
            <person name="Wang B."/>
            <person name="Fang W."/>
            <person name="Wang S."/>
            <person name="Zhong Y."/>
            <person name="Ma L.J."/>
            <person name="St Leger R.J."/>
            <person name="Zhao G.P."/>
            <person name="Pei Y."/>
            <person name="Feng M.G."/>
            <person name="Xia Y."/>
            <person name="Wang C."/>
        </authorList>
    </citation>
    <scope>NUCLEOTIDE SEQUENCE [LARGE SCALE GENOMIC DNA]</scope>
    <source>
        <strain evidence="1 2">CQMa 102</strain>
    </source>
</reference>
<dbReference type="InParanoid" id="E9E3J3"/>
<evidence type="ECO:0000313" key="1">
    <source>
        <dbReference type="EMBL" id="EFY89586.1"/>
    </source>
</evidence>
<dbReference type="Gene3D" id="1.10.510.10">
    <property type="entry name" value="Transferase(Phosphotransferase) domain 1"/>
    <property type="match status" value="1"/>
</dbReference>
<protein>
    <submittedName>
        <fullName evidence="1">Protein kinase domain protein</fullName>
    </submittedName>
</protein>
<sequence>MEMHRPQFKQLDELKQTTVSGSAATPRVLDEFRIEGPNGSHPCYTTAPALCSRRESSFSRFFRLDVARALAYELTLAVAYVHSVGYVHGDIHLRNVLVRAQKEFNKPSVAQFREEYGEPDSYPIRR</sequence>
<dbReference type="GO" id="GO:0016301">
    <property type="term" value="F:kinase activity"/>
    <property type="evidence" value="ECO:0007669"/>
    <property type="project" value="UniProtKB-KW"/>
</dbReference>
<dbReference type="Gene3D" id="3.30.200.20">
    <property type="entry name" value="Phosphorylase Kinase, domain 1"/>
    <property type="match status" value="1"/>
</dbReference>
<dbReference type="AlphaFoldDB" id="E9E3J3"/>
<proteinExistence type="predicted"/>
<gene>
    <name evidence="1" type="ORF">MAC_04441</name>
</gene>
<dbReference type="OMA" id="MEMHRPQ"/>
<dbReference type="HOGENOM" id="CLU_1982087_0_0_1"/>
<accession>E9E3J3</accession>
<dbReference type="InterPro" id="IPR011009">
    <property type="entry name" value="Kinase-like_dom_sf"/>
</dbReference>
<keyword evidence="1" id="KW-0808">Transferase</keyword>
<dbReference type="Proteomes" id="UP000002499">
    <property type="component" value="Unassembled WGS sequence"/>
</dbReference>
<name>E9E3J3_METAQ</name>
<dbReference type="SUPFAM" id="SSF56112">
    <property type="entry name" value="Protein kinase-like (PK-like)"/>
    <property type="match status" value="1"/>
</dbReference>
<keyword evidence="2" id="KW-1185">Reference proteome</keyword>
<organism evidence="2">
    <name type="scientific">Metarhizium acridum (strain CQMa 102)</name>
    <dbReference type="NCBI Taxonomy" id="655827"/>
    <lineage>
        <taxon>Eukaryota</taxon>
        <taxon>Fungi</taxon>
        <taxon>Dikarya</taxon>
        <taxon>Ascomycota</taxon>
        <taxon>Pezizomycotina</taxon>
        <taxon>Sordariomycetes</taxon>
        <taxon>Hypocreomycetidae</taxon>
        <taxon>Hypocreales</taxon>
        <taxon>Clavicipitaceae</taxon>
        <taxon>Metarhizium</taxon>
    </lineage>
</organism>